<evidence type="ECO:0000313" key="2">
    <source>
        <dbReference type="Proteomes" id="UP000273516"/>
    </source>
</evidence>
<gene>
    <name evidence="1" type="ORF">C9E81_01820</name>
</gene>
<dbReference type="AlphaFoldDB" id="A0A3M0MJ96"/>
<sequence length="92" mass="10388">MRSDHGYPHIETDSCRALWCNVLSTAWEDALHPSVSARPWDIAHARNWFGSRDFRLVCAAAGIDADQVLMKFRQAVAEGDHRATLIRKRIAA</sequence>
<dbReference type="Proteomes" id="UP000273516">
    <property type="component" value="Unassembled WGS sequence"/>
</dbReference>
<name>A0A3M0MJ96_9RHOB</name>
<protein>
    <submittedName>
        <fullName evidence="1">Uncharacterized protein</fullName>
    </submittedName>
</protein>
<proteinExistence type="predicted"/>
<evidence type="ECO:0000313" key="1">
    <source>
        <dbReference type="EMBL" id="RMC37515.1"/>
    </source>
</evidence>
<dbReference type="EMBL" id="QOKZ01000001">
    <property type="protein sequence ID" value="RMC37515.1"/>
    <property type="molecule type" value="Genomic_DNA"/>
</dbReference>
<dbReference type="RefSeq" id="WP_122110603.1">
    <property type="nucleotide sequence ID" value="NZ_QOKZ01000001.1"/>
</dbReference>
<reference evidence="1 2" key="1">
    <citation type="submission" date="2018-07" db="EMBL/GenBank/DDBJ databases">
        <authorList>
            <person name="Zhang Y."/>
            <person name="Wang L."/>
            <person name="Ma S."/>
        </authorList>
    </citation>
    <scope>NUCLEOTIDE SEQUENCE [LARGE SCALE GENOMIC DNA]</scope>
    <source>
        <strain evidence="1 2">4-2</strain>
    </source>
</reference>
<comment type="caution">
    <text evidence="1">The sequence shown here is derived from an EMBL/GenBank/DDBJ whole genome shotgun (WGS) entry which is preliminary data.</text>
</comment>
<accession>A0A3M0MJ96</accession>
<keyword evidence="2" id="KW-1185">Reference proteome</keyword>
<organism evidence="1 2">
    <name type="scientific">Paracoccus alkanivorans</name>
    <dbReference type="NCBI Taxonomy" id="2116655"/>
    <lineage>
        <taxon>Bacteria</taxon>
        <taxon>Pseudomonadati</taxon>
        <taxon>Pseudomonadota</taxon>
        <taxon>Alphaproteobacteria</taxon>
        <taxon>Rhodobacterales</taxon>
        <taxon>Paracoccaceae</taxon>
        <taxon>Paracoccus</taxon>
    </lineage>
</organism>
<dbReference type="OrthoDB" id="7874956at2"/>